<sequence>MGVQRLQNDRSQHITQSAVPGKSPRLTETKRMESTEEATAEMAAKTYAAVVKKLPGKPAPGARKLQPKAKTVKSKPKKVNPSIAKGGQSILDNSLHQIESELHMLRAEVASIKAVRVNRTSRCNTLLVLNKEEPIIRESKTRR</sequence>
<name>A0A183B451_9TREM</name>
<feature type="region of interest" description="Disordered" evidence="1">
    <location>
        <begin position="55"/>
        <end position="86"/>
    </location>
</feature>
<evidence type="ECO:0000313" key="4">
    <source>
        <dbReference type="WBParaSite" id="ECPE_0001402601-mRNA-1"/>
    </source>
</evidence>
<feature type="compositionally biased region" description="Basic and acidic residues" evidence="1">
    <location>
        <begin position="25"/>
        <end position="34"/>
    </location>
</feature>
<gene>
    <name evidence="2" type="ORF">ECPE_LOCUS13987</name>
</gene>
<feature type="compositionally biased region" description="Basic residues" evidence="1">
    <location>
        <begin position="65"/>
        <end position="78"/>
    </location>
</feature>
<dbReference type="Proteomes" id="UP000272942">
    <property type="component" value="Unassembled WGS sequence"/>
</dbReference>
<feature type="region of interest" description="Disordered" evidence="1">
    <location>
        <begin position="1"/>
        <end position="38"/>
    </location>
</feature>
<protein>
    <submittedName>
        <fullName evidence="4">UPF0390 protein</fullName>
    </submittedName>
</protein>
<reference evidence="2 3" key="2">
    <citation type="submission" date="2018-11" db="EMBL/GenBank/DDBJ databases">
        <authorList>
            <consortium name="Pathogen Informatics"/>
        </authorList>
    </citation>
    <scope>NUCLEOTIDE SEQUENCE [LARGE SCALE GENOMIC DNA]</scope>
    <source>
        <strain evidence="2 3">Egypt</strain>
    </source>
</reference>
<dbReference type="WBParaSite" id="ECPE_0001402601-mRNA-1">
    <property type="protein sequence ID" value="ECPE_0001402601-mRNA-1"/>
    <property type="gene ID" value="ECPE_0001402601"/>
</dbReference>
<evidence type="ECO:0000313" key="2">
    <source>
        <dbReference type="EMBL" id="VDP91259.1"/>
    </source>
</evidence>
<evidence type="ECO:0000313" key="3">
    <source>
        <dbReference type="Proteomes" id="UP000272942"/>
    </source>
</evidence>
<keyword evidence="3" id="KW-1185">Reference proteome</keyword>
<dbReference type="AlphaFoldDB" id="A0A183B451"/>
<dbReference type="EMBL" id="UZAN01056439">
    <property type="protein sequence ID" value="VDP91259.1"/>
    <property type="molecule type" value="Genomic_DNA"/>
</dbReference>
<organism evidence="4">
    <name type="scientific">Echinostoma caproni</name>
    <dbReference type="NCBI Taxonomy" id="27848"/>
    <lineage>
        <taxon>Eukaryota</taxon>
        <taxon>Metazoa</taxon>
        <taxon>Spiralia</taxon>
        <taxon>Lophotrochozoa</taxon>
        <taxon>Platyhelminthes</taxon>
        <taxon>Trematoda</taxon>
        <taxon>Digenea</taxon>
        <taxon>Plagiorchiida</taxon>
        <taxon>Echinostomata</taxon>
        <taxon>Echinostomatoidea</taxon>
        <taxon>Echinostomatidae</taxon>
        <taxon>Echinostoma</taxon>
    </lineage>
</organism>
<accession>A0A183B451</accession>
<reference evidence="4" key="1">
    <citation type="submission" date="2016-06" db="UniProtKB">
        <authorList>
            <consortium name="WormBaseParasite"/>
        </authorList>
    </citation>
    <scope>IDENTIFICATION</scope>
</reference>
<proteinExistence type="predicted"/>
<evidence type="ECO:0000256" key="1">
    <source>
        <dbReference type="SAM" id="MobiDB-lite"/>
    </source>
</evidence>